<sequence>MSERQQKRKYKKGKTRRRYSLDDIKDKSILKWYQRKYILLLFSNIFYFYFQIYFRVKQLKD</sequence>
<reference evidence="3" key="1">
    <citation type="journal article" date="2006" name="PLoS Biol.">
        <title>Macronuclear genome sequence of the ciliate Tetrahymena thermophila, a model eukaryote.</title>
        <authorList>
            <person name="Eisen J.A."/>
            <person name="Coyne R.S."/>
            <person name="Wu M."/>
            <person name="Wu D."/>
            <person name="Thiagarajan M."/>
            <person name="Wortman J.R."/>
            <person name="Badger J.H."/>
            <person name="Ren Q."/>
            <person name="Amedeo P."/>
            <person name="Jones K.M."/>
            <person name="Tallon L.J."/>
            <person name="Delcher A.L."/>
            <person name="Salzberg S.L."/>
            <person name="Silva J.C."/>
            <person name="Haas B.J."/>
            <person name="Majoros W.H."/>
            <person name="Farzad M."/>
            <person name="Carlton J.M."/>
            <person name="Smith R.K. Jr."/>
            <person name="Garg J."/>
            <person name="Pearlman R.E."/>
            <person name="Karrer K.M."/>
            <person name="Sun L."/>
            <person name="Manning G."/>
            <person name="Elde N.C."/>
            <person name="Turkewitz A.P."/>
            <person name="Asai D.J."/>
            <person name="Wilkes D.E."/>
            <person name="Wang Y."/>
            <person name="Cai H."/>
            <person name="Collins K."/>
            <person name="Stewart B.A."/>
            <person name="Lee S.R."/>
            <person name="Wilamowska K."/>
            <person name="Weinberg Z."/>
            <person name="Ruzzo W.L."/>
            <person name="Wloga D."/>
            <person name="Gaertig J."/>
            <person name="Frankel J."/>
            <person name="Tsao C.-C."/>
            <person name="Gorovsky M.A."/>
            <person name="Keeling P.J."/>
            <person name="Waller R.F."/>
            <person name="Patron N.J."/>
            <person name="Cherry J.M."/>
            <person name="Stover N.A."/>
            <person name="Krieger C.J."/>
            <person name="del Toro C."/>
            <person name="Ryder H.F."/>
            <person name="Williamson S.C."/>
            <person name="Barbeau R.A."/>
            <person name="Hamilton E.P."/>
            <person name="Orias E."/>
        </authorList>
    </citation>
    <scope>NUCLEOTIDE SEQUENCE [LARGE SCALE GENOMIC DNA]</scope>
    <source>
        <strain evidence="3">SB210</strain>
    </source>
</reference>
<dbReference type="Proteomes" id="UP000009168">
    <property type="component" value="Unassembled WGS sequence"/>
</dbReference>
<evidence type="ECO:0000313" key="2">
    <source>
        <dbReference type="EMBL" id="EWS75769.1"/>
    </source>
</evidence>
<dbReference type="AlphaFoldDB" id="W7XL69"/>
<keyword evidence="1 2" id="KW-0812">Transmembrane</keyword>
<keyword evidence="1" id="KW-0472">Membrane</keyword>
<dbReference type="EMBL" id="GG662798">
    <property type="protein sequence ID" value="EWS75769.1"/>
    <property type="molecule type" value="Genomic_DNA"/>
</dbReference>
<keyword evidence="1" id="KW-1133">Transmembrane helix</keyword>
<evidence type="ECO:0000313" key="3">
    <source>
        <dbReference type="Proteomes" id="UP000009168"/>
    </source>
</evidence>
<dbReference type="KEGG" id="tet:TTHERM_000112659"/>
<evidence type="ECO:0000256" key="1">
    <source>
        <dbReference type="SAM" id="Phobius"/>
    </source>
</evidence>
<gene>
    <name evidence="2" type="ORF">TTHERM_000112659</name>
</gene>
<keyword evidence="3" id="KW-1185">Reference proteome</keyword>
<feature type="transmembrane region" description="Helical" evidence="1">
    <location>
        <begin position="37"/>
        <end position="54"/>
    </location>
</feature>
<dbReference type="RefSeq" id="XP_012651691.1">
    <property type="nucleotide sequence ID" value="XM_012796237.1"/>
</dbReference>
<protein>
    <submittedName>
        <fullName evidence="2">Transmembrane protein, putative</fullName>
    </submittedName>
</protein>
<dbReference type="GeneID" id="24437335"/>
<organism evidence="2 3">
    <name type="scientific">Tetrahymena thermophila (strain SB210)</name>
    <dbReference type="NCBI Taxonomy" id="312017"/>
    <lineage>
        <taxon>Eukaryota</taxon>
        <taxon>Sar</taxon>
        <taxon>Alveolata</taxon>
        <taxon>Ciliophora</taxon>
        <taxon>Intramacronucleata</taxon>
        <taxon>Oligohymenophorea</taxon>
        <taxon>Hymenostomatida</taxon>
        <taxon>Tetrahymenina</taxon>
        <taxon>Tetrahymenidae</taxon>
        <taxon>Tetrahymena</taxon>
    </lineage>
</organism>
<dbReference type="InParanoid" id="W7XL69"/>
<name>W7XL69_TETTS</name>
<proteinExistence type="predicted"/>
<accession>W7XL69</accession>